<evidence type="ECO:0000313" key="3">
    <source>
        <dbReference type="WBParaSite" id="GPLIN_000706600"/>
    </source>
</evidence>
<reference evidence="3" key="3">
    <citation type="submission" date="2016-06" db="UniProtKB">
        <authorList>
            <consortium name="WormBaseParasite"/>
        </authorList>
    </citation>
    <scope>IDENTIFICATION</scope>
</reference>
<dbReference type="InterPro" id="IPR000836">
    <property type="entry name" value="PRTase_dom"/>
</dbReference>
<reference evidence="2" key="1">
    <citation type="submission" date="2013-12" db="EMBL/GenBank/DDBJ databases">
        <authorList>
            <person name="Aslett M."/>
        </authorList>
    </citation>
    <scope>NUCLEOTIDE SEQUENCE [LARGE SCALE GENOMIC DNA]</scope>
    <source>
        <strain evidence="2">Lindley</strain>
    </source>
</reference>
<dbReference type="Gene3D" id="3.40.50.2020">
    <property type="match status" value="1"/>
</dbReference>
<dbReference type="PROSITE" id="PS50011">
    <property type="entry name" value="PROTEIN_KINASE_DOM"/>
    <property type="match status" value="1"/>
</dbReference>
<name>A0A183C2H2_GLOPA</name>
<dbReference type="Pfam" id="PF00069">
    <property type="entry name" value="Pkinase"/>
    <property type="match status" value="1"/>
</dbReference>
<accession>A0A183C2H2</accession>
<dbReference type="SUPFAM" id="SSF56112">
    <property type="entry name" value="Protein kinase-like (PK-like)"/>
    <property type="match status" value="1"/>
</dbReference>
<evidence type="ECO:0000259" key="1">
    <source>
        <dbReference type="PROSITE" id="PS50011"/>
    </source>
</evidence>
<dbReference type="Proteomes" id="UP000050741">
    <property type="component" value="Unassembled WGS sequence"/>
</dbReference>
<dbReference type="InterPro" id="IPR053083">
    <property type="entry name" value="TF_kinase-domain_protein"/>
</dbReference>
<dbReference type="InterPro" id="IPR011009">
    <property type="entry name" value="Kinase-like_dom_sf"/>
</dbReference>
<sequence length="476" mass="54527">MLSIDSISYSLLSQKKIFKMLIILLLCVSFCCAGNVGLKTNKLTNLISKNAPIASMIVRRQSAPIFQSLKGLPTHRSAPIASMIVRSQSAPISQSTKEKILKIENNKRKQTFVAKAKSSEFVHEQHLDNKKEQQFKFSFMEYWTTVNVYLGYKGATYEYLGRYVPPKVTATIALNMLNALQRYLYELIELSFDVPKVLTPEHFVFIRKDGDQFSQDELIGNIRVEFDSKVPRVEDPRQRALANAQQSKIIWAKDFLYMSPQQIKNFVNVSGEKDIVWSMGIILYEMIYGYNPFGDPKRTIQPKQQWHWIPLNDEKGEMKEVFKKIEDEQEYINLMRNATLNSLDKHYPRVACGGGLEEFDSLLGECLQKDPEKRVSLNELSKRLEQIKQKLPNDKAVFKDRQDAGQKLAKVLSYLDQLKKDELVVLALPRGGVPVAYEIAKSLKAPLDLLFHTLYEVIRILPLELPASGQHSVIHP</sequence>
<dbReference type="GO" id="GO:0004672">
    <property type="term" value="F:protein kinase activity"/>
    <property type="evidence" value="ECO:0007669"/>
    <property type="project" value="InterPro"/>
</dbReference>
<dbReference type="CDD" id="cd06223">
    <property type="entry name" value="PRTases_typeI"/>
    <property type="match status" value="1"/>
</dbReference>
<dbReference type="WBParaSite" id="GPLIN_000706600">
    <property type="protein sequence ID" value="GPLIN_000706600"/>
    <property type="gene ID" value="GPLIN_000706600"/>
</dbReference>
<dbReference type="InterPro" id="IPR029057">
    <property type="entry name" value="PRTase-like"/>
</dbReference>
<evidence type="ECO:0000313" key="2">
    <source>
        <dbReference type="Proteomes" id="UP000050741"/>
    </source>
</evidence>
<protein>
    <submittedName>
        <fullName evidence="3">Protein kinase domain-containing protein</fullName>
    </submittedName>
</protein>
<dbReference type="AlphaFoldDB" id="A0A183C2H2"/>
<dbReference type="SMART" id="SM00220">
    <property type="entry name" value="S_TKc"/>
    <property type="match status" value="1"/>
</dbReference>
<dbReference type="Gene3D" id="1.10.510.10">
    <property type="entry name" value="Transferase(Phosphotransferase) domain 1"/>
    <property type="match status" value="1"/>
</dbReference>
<proteinExistence type="predicted"/>
<feature type="domain" description="Protein kinase" evidence="1">
    <location>
        <begin position="51"/>
        <end position="387"/>
    </location>
</feature>
<dbReference type="PANTHER" id="PTHR44305">
    <property type="entry name" value="SI:DKEY-192D15.2-RELATED"/>
    <property type="match status" value="1"/>
</dbReference>
<dbReference type="InterPro" id="IPR000719">
    <property type="entry name" value="Prot_kinase_dom"/>
</dbReference>
<organism evidence="2 3">
    <name type="scientific">Globodera pallida</name>
    <name type="common">Potato cyst nematode worm</name>
    <name type="synonym">Heterodera pallida</name>
    <dbReference type="NCBI Taxonomy" id="36090"/>
    <lineage>
        <taxon>Eukaryota</taxon>
        <taxon>Metazoa</taxon>
        <taxon>Ecdysozoa</taxon>
        <taxon>Nematoda</taxon>
        <taxon>Chromadorea</taxon>
        <taxon>Rhabditida</taxon>
        <taxon>Tylenchina</taxon>
        <taxon>Tylenchomorpha</taxon>
        <taxon>Tylenchoidea</taxon>
        <taxon>Heteroderidae</taxon>
        <taxon>Heteroderinae</taxon>
        <taxon>Globodera</taxon>
    </lineage>
</organism>
<dbReference type="PANTHER" id="PTHR44305:SF24">
    <property type="entry name" value="TYROSINE-PROTEIN KINASE C03B1.5-RELATED"/>
    <property type="match status" value="1"/>
</dbReference>
<dbReference type="SUPFAM" id="SSF53271">
    <property type="entry name" value="PRTase-like"/>
    <property type="match status" value="1"/>
</dbReference>
<dbReference type="GO" id="GO:0005524">
    <property type="term" value="F:ATP binding"/>
    <property type="evidence" value="ECO:0007669"/>
    <property type="project" value="InterPro"/>
</dbReference>
<reference evidence="2" key="2">
    <citation type="submission" date="2014-05" db="EMBL/GenBank/DDBJ databases">
        <title>The genome and life-stage specific transcriptomes of Globodera pallida elucidate key aspects of plant parasitism by a cyst nematode.</title>
        <authorList>
            <person name="Cotton J.A."/>
            <person name="Lilley C.J."/>
            <person name="Jones L.M."/>
            <person name="Kikuchi T."/>
            <person name="Reid A.J."/>
            <person name="Thorpe P."/>
            <person name="Tsai I.J."/>
            <person name="Beasley H."/>
            <person name="Blok V."/>
            <person name="Cock P.J.A."/>
            <person name="Van den Akker S.E."/>
            <person name="Holroyd N."/>
            <person name="Hunt M."/>
            <person name="Mantelin S."/>
            <person name="Naghra H."/>
            <person name="Pain A."/>
            <person name="Palomares-Rius J.E."/>
            <person name="Zarowiecki M."/>
            <person name="Berriman M."/>
            <person name="Jones J.T."/>
            <person name="Urwin P.E."/>
        </authorList>
    </citation>
    <scope>NUCLEOTIDE SEQUENCE [LARGE SCALE GENOMIC DNA]</scope>
    <source>
        <strain evidence="2">Lindley</strain>
    </source>
</reference>
<keyword evidence="2" id="KW-1185">Reference proteome</keyword>